<proteinExistence type="inferred from homology"/>
<evidence type="ECO:0000259" key="4">
    <source>
        <dbReference type="PROSITE" id="PS50111"/>
    </source>
</evidence>
<dbReference type="PANTHER" id="PTHR43531">
    <property type="entry name" value="PROTEIN ICFG"/>
    <property type="match status" value="1"/>
</dbReference>
<organism evidence="8 9">
    <name type="scientific">Allorhizobium borbori</name>
    <dbReference type="NCBI Taxonomy" id="485907"/>
    <lineage>
        <taxon>Bacteria</taxon>
        <taxon>Pseudomonadati</taxon>
        <taxon>Pseudomonadota</taxon>
        <taxon>Alphaproteobacteria</taxon>
        <taxon>Hyphomicrobiales</taxon>
        <taxon>Rhizobiaceae</taxon>
        <taxon>Rhizobium/Agrobacterium group</taxon>
        <taxon>Allorhizobium</taxon>
    </lineage>
</organism>
<dbReference type="InterPro" id="IPR001610">
    <property type="entry name" value="PAC"/>
</dbReference>
<dbReference type="InterPro" id="IPR004090">
    <property type="entry name" value="Chemotax_Me-accpt_rcpt"/>
</dbReference>
<dbReference type="InterPro" id="IPR003660">
    <property type="entry name" value="HAMP_dom"/>
</dbReference>
<dbReference type="EMBL" id="JACIDU010000025">
    <property type="protein sequence ID" value="MBB4105635.1"/>
    <property type="molecule type" value="Genomic_DNA"/>
</dbReference>
<dbReference type="InterPro" id="IPR035965">
    <property type="entry name" value="PAS-like_dom_sf"/>
</dbReference>
<dbReference type="CDD" id="cd11386">
    <property type="entry name" value="MCP_signal"/>
    <property type="match status" value="1"/>
</dbReference>
<evidence type="ECO:0000313" key="9">
    <source>
        <dbReference type="Proteomes" id="UP000584824"/>
    </source>
</evidence>
<dbReference type="InterPro" id="IPR051310">
    <property type="entry name" value="MCP_chemotaxis"/>
</dbReference>
<dbReference type="InterPro" id="IPR004089">
    <property type="entry name" value="MCPsignal_dom"/>
</dbReference>
<dbReference type="GO" id="GO:0004888">
    <property type="term" value="F:transmembrane signaling receptor activity"/>
    <property type="evidence" value="ECO:0007669"/>
    <property type="project" value="InterPro"/>
</dbReference>
<feature type="domain" description="HAMP" evidence="7">
    <location>
        <begin position="246"/>
        <end position="298"/>
    </location>
</feature>
<dbReference type="PANTHER" id="PTHR43531:SF11">
    <property type="entry name" value="METHYL-ACCEPTING CHEMOTAXIS PROTEIN 3"/>
    <property type="match status" value="1"/>
</dbReference>
<evidence type="ECO:0000256" key="3">
    <source>
        <dbReference type="PROSITE-ProRule" id="PRU00284"/>
    </source>
</evidence>
<dbReference type="GO" id="GO:0007165">
    <property type="term" value="P:signal transduction"/>
    <property type="evidence" value="ECO:0007669"/>
    <property type="project" value="UniProtKB-KW"/>
</dbReference>
<reference evidence="8 9" key="1">
    <citation type="submission" date="2020-08" db="EMBL/GenBank/DDBJ databases">
        <title>Genomic Encyclopedia of Type Strains, Phase IV (KMG-IV): sequencing the most valuable type-strain genomes for metagenomic binning, comparative biology and taxonomic classification.</title>
        <authorList>
            <person name="Goeker M."/>
        </authorList>
    </citation>
    <scope>NUCLEOTIDE SEQUENCE [LARGE SCALE GENOMIC DNA]</scope>
    <source>
        <strain evidence="8 9">DSM 26385</strain>
    </source>
</reference>
<dbReference type="InterPro" id="IPR000700">
    <property type="entry name" value="PAS-assoc_C"/>
</dbReference>
<dbReference type="SUPFAM" id="SSF58104">
    <property type="entry name" value="Methyl-accepting chemotaxis protein (MCP) signaling domain"/>
    <property type="match status" value="1"/>
</dbReference>
<dbReference type="InterPro" id="IPR000014">
    <property type="entry name" value="PAS"/>
</dbReference>
<dbReference type="SMART" id="SM00091">
    <property type="entry name" value="PAS"/>
    <property type="match status" value="2"/>
</dbReference>
<dbReference type="Proteomes" id="UP000584824">
    <property type="component" value="Unassembled WGS sequence"/>
</dbReference>
<feature type="domain" description="PAC" evidence="6">
    <location>
        <begin position="205"/>
        <end position="257"/>
    </location>
</feature>
<dbReference type="CDD" id="cd00130">
    <property type="entry name" value="PAS"/>
    <property type="match status" value="2"/>
</dbReference>
<dbReference type="Gene3D" id="1.10.287.950">
    <property type="entry name" value="Methyl-accepting chemotaxis protein"/>
    <property type="match status" value="1"/>
</dbReference>
<dbReference type="AlphaFoldDB" id="A0A7W6K7P0"/>
<dbReference type="GO" id="GO:0006935">
    <property type="term" value="P:chemotaxis"/>
    <property type="evidence" value="ECO:0007669"/>
    <property type="project" value="UniProtKB-KW"/>
</dbReference>
<feature type="domain" description="Methyl-accepting transducer" evidence="4">
    <location>
        <begin position="303"/>
        <end position="525"/>
    </location>
</feature>
<dbReference type="PROSITE" id="PS50112">
    <property type="entry name" value="PAS"/>
    <property type="match status" value="2"/>
</dbReference>
<protein>
    <submittedName>
        <fullName evidence="8">Methyl-accepting chemotaxis protein</fullName>
    </submittedName>
</protein>
<keyword evidence="1" id="KW-0145">Chemotaxis</keyword>
<keyword evidence="3" id="KW-0807">Transducer</keyword>
<dbReference type="Gene3D" id="3.30.450.20">
    <property type="entry name" value="PAS domain"/>
    <property type="match status" value="2"/>
</dbReference>
<dbReference type="PROSITE" id="PS50113">
    <property type="entry name" value="PAC"/>
    <property type="match status" value="1"/>
</dbReference>
<dbReference type="SMART" id="SM00283">
    <property type="entry name" value="MA"/>
    <property type="match status" value="1"/>
</dbReference>
<dbReference type="NCBIfam" id="TIGR00229">
    <property type="entry name" value="sensory_box"/>
    <property type="match status" value="2"/>
</dbReference>
<evidence type="ECO:0000256" key="1">
    <source>
        <dbReference type="ARBA" id="ARBA00022500"/>
    </source>
</evidence>
<sequence length="569" mass="62688">MPSLSLGFSPDSKNVLQALSRSLAIIEFDLKGNILDANENFCRAMGYTRSEIIGRHHSLFVDPDEIRTPEYAAFWARLGEGHFEQKQYKRYGKGGRPVWIEATYNPVFRGKHAYKVVKIATDITCAKAKTLDDAGKLEALSRSQAIIEFKPDGTIIDANENFLSVLGYTRDEIVGRHHSMFCEPAYAHSAAYAAFWTKLAAGQFQTDQFTRITKTGEEVFIQASYNPIFDEAGKVTKVVKFATDISGRVKAMNELAAGLHRLSDCNIRFTMDHPFTPEFESLRNDFNTSIGKFQETLEQVLSQTASLTEDGNAMRDSSDSLEQRTYQQVTALRQTTTALDNITVTIRESHIRTSETRTLVREASQAATDSVSVLNSTVAAMDRIEAASKEISSIIDVIDEIAFQTNLLALNAGVEAARAGESGKGFAVVAQEVRALAQRSAQAAQEIARLISHSSGEVKDGVRLVNDTGDALRRIETFVHTIDENIEAIARASVVQSEQLSEISTAVNAIDRMSHENIDMVGGMNSVSRALAERAETLAALVRRFKLNRRKTIREPGSAAAYARSQNAA</sequence>
<accession>A0A7W6K7P0</accession>
<comment type="similarity">
    <text evidence="2">Belongs to the methyl-accepting chemotaxis (MCP) protein family.</text>
</comment>
<name>A0A7W6K7P0_9HYPH</name>
<feature type="domain" description="PAS" evidence="5">
    <location>
        <begin position="25"/>
        <end position="65"/>
    </location>
</feature>
<evidence type="ECO:0000256" key="2">
    <source>
        <dbReference type="ARBA" id="ARBA00029447"/>
    </source>
</evidence>
<dbReference type="InterPro" id="IPR013655">
    <property type="entry name" value="PAS_fold_3"/>
</dbReference>
<feature type="domain" description="PAS" evidence="5">
    <location>
        <begin position="137"/>
        <end position="176"/>
    </location>
</feature>
<dbReference type="Pfam" id="PF08447">
    <property type="entry name" value="PAS_3"/>
    <property type="match status" value="1"/>
</dbReference>
<comment type="caution">
    <text evidence="8">The sequence shown here is derived from an EMBL/GenBank/DDBJ whole genome shotgun (WGS) entry which is preliminary data.</text>
</comment>
<dbReference type="Pfam" id="PF00015">
    <property type="entry name" value="MCPsignal"/>
    <property type="match status" value="1"/>
</dbReference>
<dbReference type="PROSITE" id="PS50111">
    <property type="entry name" value="CHEMOTAXIS_TRANSDUC_2"/>
    <property type="match status" value="1"/>
</dbReference>
<dbReference type="RefSeq" id="WP_183795294.1">
    <property type="nucleotide sequence ID" value="NZ_JACIDU010000025.1"/>
</dbReference>
<evidence type="ECO:0000259" key="7">
    <source>
        <dbReference type="PROSITE" id="PS50885"/>
    </source>
</evidence>
<dbReference type="SMART" id="SM00086">
    <property type="entry name" value="PAC"/>
    <property type="match status" value="2"/>
</dbReference>
<keyword evidence="9" id="KW-1185">Reference proteome</keyword>
<evidence type="ECO:0000313" key="8">
    <source>
        <dbReference type="EMBL" id="MBB4105635.1"/>
    </source>
</evidence>
<dbReference type="GO" id="GO:0016020">
    <property type="term" value="C:membrane"/>
    <property type="evidence" value="ECO:0007669"/>
    <property type="project" value="InterPro"/>
</dbReference>
<dbReference type="PROSITE" id="PS50885">
    <property type="entry name" value="HAMP"/>
    <property type="match status" value="1"/>
</dbReference>
<dbReference type="Pfam" id="PF13426">
    <property type="entry name" value="PAS_9"/>
    <property type="match status" value="1"/>
</dbReference>
<evidence type="ECO:0000259" key="5">
    <source>
        <dbReference type="PROSITE" id="PS50112"/>
    </source>
</evidence>
<gene>
    <name evidence="8" type="ORF">GGQ66_004222</name>
</gene>
<dbReference type="SUPFAM" id="SSF55785">
    <property type="entry name" value="PYP-like sensor domain (PAS domain)"/>
    <property type="match status" value="2"/>
</dbReference>
<evidence type="ECO:0000259" key="6">
    <source>
        <dbReference type="PROSITE" id="PS50113"/>
    </source>
</evidence>
<dbReference type="PRINTS" id="PR00260">
    <property type="entry name" value="CHEMTRNSDUCR"/>
</dbReference>